<evidence type="ECO:0000313" key="2">
    <source>
        <dbReference type="Proteomes" id="UP000078486"/>
    </source>
</evidence>
<dbReference type="EMBL" id="LRRQ01000019">
    <property type="protein sequence ID" value="OAM91583.1"/>
    <property type="molecule type" value="Genomic_DNA"/>
</dbReference>
<evidence type="ECO:0000313" key="1">
    <source>
        <dbReference type="EMBL" id="OAM91583.1"/>
    </source>
</evidence>
<organism evidence="1 2">
    <name type="scientific">Termitidicoccus mucosus</name>
    <dbReference type="NCBI Taxonomy" id="1184151"/>
    <lineage>
        <taxon>Bacteria</taxon>
        <taxon>Pseudomonadati</taxon>
        <taxon>Verrucomicrobiota</taxon>
        <taxon>Opitutia</taxon>
        <taxon>Opitutales</taxon>
        <taxon>Opitutaceae</taxon>
        <taxon>Termitidicoccus</taxon>
    </lineage>
</organism>
<dbReference type="STRING" id="1184151.AW736_02410"/>
<name>A0A178INZ9_9BACT</name>
<reference evidence="1 2" key="1">
    <citation type="submission" date="2016-01" db="EMBL/GenBank/DDBJ databases">
        <title>High potential of lignocellulose degradation of a new Verrucomicrobia species.</title>
        <authorList>
            <person name="Wang Y."/>
            <person name="Shi Y."/>
            <person name="Qiu Z."/>
            <person name="Liu S."/>
            <person name="Yang H."/>
        </authorList>
    </citation>
    <scope>NUCLEOTIDE SEQUENCE [LARGE SCALE GENOMIC DNA]</scope>
    <source>
        <strain evidence="1 2">TSB47</strain>
    </source>
</reference>
<gene>
    <name evidence="1" type="ORF">AW736_02410</name>
</gene>
<sequence length="103" mass="11055">MPEGAGQEVLASWVVKPLADYTLDIVVPLGGISYKAKTGAYILAPVIERGGMTVRQGSLEWMREAAKRQRALVGELRHMLGRVRGAVPSSGADGTREADVHAR</sequence>
<dbReference type="AlphaFoldDB" id="A0A178INZ9"/>
<proteinExistence type="predicted"/>
<dbReference type="Proteomes" id="UP000078486">
    <property type="component" value="Unassembled WGS sequence"/>
</dbReference>
<accession>A0A178INZ9</accession>
<keyword evidence="2" id="KW-1185">Reference proteome</keyword>
<protein>
    <submittedName>
        <fullName evidence="1">Uncharacterized protein</fullName>
    </submittedName>
</protein>
<comment type="caution">
    <text evidence="1">The sequence shown here is derived from an EMBL/GenBank/DDBJ whole genome shotgun (WGS) entry which is preliminary data.</text>
</comment>